<reference evidence="1" key="1">
    <citation type="submission" date="2020-05" db="EMBL/GenBank/DDBJ databases">
        <authorList>
            <person name="Chiriac C."/>
            <person name="Salcher M."/>
            <person name="Ghai R."/>
            <person name="Kavagutti S V."/>
        </authorList>
    </citation>
    <scope>NUCLEOTIDE SEQUENCE</scope>
</reference>
<accession>A0A6J7X5S2</accession>
<gene>
    <name evidence="1" type="ORF">UFOVP393_92</name>
</gene>
<evidence type="ECO:0000313" key="1">
    <source>
        <dbReference type="EMBL" id="CAB5224468.1"/>
    </source>
</evidence>
<name>A0A6J7X5S2_9CAUD</name>
<proteinExistence type="predicted"/>
<organism evidence="1">
    <name type="scientific">uncultured Caudovirales phage</name>
    <dbReference type="NCBI Taxonomy" id="2100421"/>
    <lineage>
        <taxon>Viruses</taxon>
        <taxon>Duplodnaviria</taxon>
        <taxon>Heunggongvirae</taxon>
        <taxon>Uroviricota</taxon>
        <taxon>Caudoviricetes</taxon>
        <taxon>Peduoviridae</taxon>
        <taxon>Maltschvirus</taxon>
        <taxon>Maltschvirus maltsch</taxon>
    </lineage>
</organism>
<protein>
    <submittedName>
        <fullName evidence="1">Uncharacterized protein</fullName>
    </submittedName>
</protein>
<sequence>MAAQRIYIVKTPEGETRLVRANVRSQALSHVAASLLEVRVPTQQELFEAAASGVKVEDFKNPDQKELDL</sequence>
<dbReference type="EMBL" id="LR798335">
    <property type="protein sequence ID" value="CAB5224468.1"/>
    <property type="molecule type" value="Genomic_DNA"/>
</dbReference>